<evidence type="ECO:0000256" key="1">
    <source>
        <dbReference type="ARBA" id="ARBA00022448"/>
    </source>
</evidence>
<gene>
    <name evidence="9" type="ORF">ACFPJ5_15060</name>
</gene>
<dbReference type="GO" id="GO:0046872">
    <property type="term" value="F:metal ion binding"/>
    <property type="evidence" value="ECO:0007669"/>
    <property type="project" value="UniProtKB-KW"/>
</dbReference>
<keyword evidence="5" id="KW-0408">Iron</keyword>
<comment type="caution">
    <text evidence="9">The sequence shown here is derived from an EMBL/GenBank/DDBJ whole genome shotgun (WGS) entry which is preliminary data.</text>
</comment>
<dbReference type="GO" id="GO:0051539">
    <property type="term" value="F:4 iron, 4 sulfur cluster binding"/>
    <property type="evidence" value="ECO:0007669"/>
    <property type="project" value="UniProtKB-KW"/>
</dbReference>
<dbReference type="RefSeq" id="WP_227230501.1">
    <property type="nucleotide sequence ID" value="NZ_JAJCVJ010000002.1"/>
</dbReference>
<keyword evidence="2" id="KW-0004">4Fe-4S</keyword>
<dbReference type="PROSITE" id="PS51373">
    <property type="entry name" value="HIPIP"/>
    <property type="match status" value="1"/>
</dbReference>
<organism evidence="9 10">
    <name type="scientific">Salinirubrum litoreum</name>
    <dbReference type="NCBI Taxonomy" id="1126234"/>
    <lineage>
        <taxon>Archaea</taxon>
        <taxon>Methanobacteriati</taxon>
        <taxon>Methanobacteriota</taxon>
        <taxon>Stenosarchaea group</taxon>
        <taxon>Halobacteria</taxon>
        <taxon>Halobacteriales</taxon>
        <taxon>Haloferacaceae</taxon>
        <taxon>Salinirubrum</taxon>
    </lineage>
</organism>
<proteinExistence type="predicted"/>
<evidence type="ECO:0000259" key="8">
    <source>
        <dbReference type="PROSITE" id="PS51373"/>
    </source>
</evidence>
<keyword evidence="3" id="KW-0479">Metal-binding</keyword>
<evidence type="ECO:0000256" key="7">
    <source>
        <dbReference type="SAM" id="MobiDB-lite"/>
    </source>
</evidence>
<evidence type="ECO:0000256" key="5">
    <source>
        <dbReference type="ARBA" id="ARBA00023004"/>
    </source>
</evidence>
<keyword evidence="10" id="KW-1185">Reference proteome</keyword>
<evidence type="ECO:0000256" key="6">
    <source>
        <dbReference type="ARBA" id="ARBA00023014"/>
    </source>
</evidence>
<name>A0ABD5RE54_9EURY</name>
<dbReference type="Pfam" id="PF01355">
    <property type="entry name" value="HIPIP"/>
    <property type="match status" value="1"/>
</dbReference>
<keyword evidence="1" id="KW-0813">Transport</keyword>
<evidence type="ECO:0000313" key="9">
    <source>
        <dbReference type="EMBL" id="MFC5368248.1"/>
    </source>
</evidence>
<dbReference type="EMBL" id="JBHSKX010000002">
    <property type="protein sequence ID" value="MFC5368248.1"/>
    <property type="molecule type" value="Genomic_DNA"/>
</dbReference>
<protein>
    <submittedName>
        <fullName evidence="9">High-potential iron-sulfur protein</fullName>
    </submittedName>
</protein>
<evidence type="ECO:0000256" key="2">
    <source>
        <dbReference type="ARBA" id="ARBA00022485"/>
    </source>
</evidence>
<feature type="domain" description="High potential iron-sulfur proteins family profile" evidence="8">
    <location>
        <begin position="37"/>
        <end position="120"/>
    </location>
</feature>
<accession>A0ABD5RE54</accession>
<evidence type="ECO:0000256" key="4">
    <source>
        <dbReference type="ARBA" id="ARBA00022982"/>
    </source>
</evidence>
<dbReference type="InterPro" id="IPR000170">
    <property type="entry name" value="High_potential_FeS_prot"/>
</dbReference>
<feature type="region of interest" description="Disordered" evidence="7">
    <location>
        <begin position="25"/>
        <end position="44"/>
    </location>
</feature>
<keyword evidence="6" id="KW-0411">Iron-sulfur</keyword>
<dbReference type="SUPFAM" id="SSF57652">
    <property type="entry name" value="HIPIP (high potential iron protein)"/>
    <property type="match status" value="1"/>
</dbReference>
<dbReference type="PROSITE" id="PS51257">
    <property type="entry name" value="PROKAR_LIPOPROTEIN"/>
    <property type="match status" value="1"/>
</dbReference>
<reference evidence="9 10" key="1">
    <citation type="journal article" date="2019" name="Int. J. Syst. Evol. Microbiol.">
        <title>The Global Catalogue of Microorganisms (GCM) 10K type strain sequencing project: providing services to taxonomists for standard genome sequencing and annotation.</title>
        <authorList>
            <consortium name="The Broad Institute Genomics Platform"/>
            <consortium name="The Broad Institute Genome Sequencing Center for Infectious Disease"/>
            <person name="Wu L."/>
            <person name="Ma J."/>
        </authorList>
    </citation>
    <scope>NUCLEOTIDE SEQUENCE [LARGE SCALE GENOMIC DNA]</scope>
    <source>
        <strain evidence="9 10">CGMCC 1.12237</strain>
    </source>
</reference>
<dbReference type="InterPro" id="IPR036369">
    <property type="entry name" value="HIPIP_sf"/>
</dbReference>
<dbReference type="AlphaFoldDB" id="A0ABD5RE54"/>
<keyword evidence="4" id="KW-0249">Electron transport</keyword>
<evidence type="ECO:0000313" key="10">
    <source>
        <dbReference type="Proteomes" id="UP001596201"/>
    </source>
</evidence>
<dbReference type="Gene3D" id="4.10.490.10">
    <property type="entry name" value="High potential iron-sulphur protein"/>
    <property type="match status" value="1"/>
</dbReference>
<evidence type="ECO:0000256" key="3">
    <source>
        <dbReference type="ARBA" id="ARBA00022723"/>
    </source>
</evidence>
<dbReference type="Proteomes" id="UP001596201">
    <property type="component" value="Unassembled WGS sequence"/>
</dbReference>
<sequence>MTGDPNRLRRRLLAATAAAVTAGLAGCASGGDRPTRTTPTPTVPEEYVTATSLNGRARSPGSLAPQSAVQYRDSPVDGQQCSTCQFYIPDKNGDGSGACSIVEGTIAPEGYCTSYAPQRE</sequence>